<accession>A0A0C2WXP7</accession>
<organism evidence="1 2">
    <name type="scientific">Amanita muscaria (strain Koide BX008)</name>
    <dbReference type="NCBI Taxonomy" id="946122"/>
    <lineage>
        <taxon>Eukaryota</taxon>
        <taxon>Fungi</taxon>
        <taxon>Dikarya</taxon>
        <taxon>Basidiomycota</taxon>
        <taxon>Agaricomycotina</taxon>
        <taxon>Agaricomycetes</taxon>
        <taxon>Agaricomycetidae</taxon>
        <taxon>Agaricales</taxon>
        <taxon>Pluteineae</taxon>
        <taxon>Amanitaceae</taxon>
        <taxon>Amanita</taxon>
    </lineage>
</organism>
<dbReference type="EMBL" id="KN818282">
    <property type="protein sequence ID" value="KIL61601.1"/>
    <property type="molecule type" value="Genomic_DNA"/>
</dbReference>
<gene>
    <name evidence="1" type="ORF">M378DRAFT_850956</name>
</gene>
<dbReference type="Proteomes" id="UP000054549">
    <property type="component" value="Unassembled WGS sequence"/>
</dbReference>
<evidence type="ECO:0000313" key="1">
    <source>
        <dbReference type="EMBL" id="KIL61601.1"/>
    </source>
</evidence>
<reference evidence="1 2" key="1">
    <citation type="submission" date="2014-04" db="EMBL/GenBank/DDBJ databases">
        <title>Evolutionary Origins and Diversification of the Mycorrhizal Mutualists.</title>
        <authorList>
            <consortium name="DOE Joint Genome Institute"/>
            <consortium name="Mycorrhizal Genomics Consortium"/>
            <person name="Kohler A."/>
            <person name="Kuo A."/>
            <person name="Nagy L.G."/>
            <person name="Floudas D."/>
            <person name="Copeland A."/>
            <person name="Barry K.W."/>
            <person name="Cichocki N."/>
            <person name="Veneault-Fourrey C."/>
            <person name="LaButti K."/>
            <person name="Lindquist E.A."/>
            <person name="Lipzen A."/>
            <person name="Lundell T."/>
            <person name="Morin E."/>
            <person name="Murat C."/>
            <person name="Riley R."/>
            <person name="Ohm R."/>
            <person name="Sun H."/>
            <person name="Tunlid A."/>
            <person name="Henrissat B."/>
            <person name="Grigoriev I.V."/>
            <person name="Hibbett D.S."/>
            <person name="Martin F."/>
        </authorList>
    </citation>
    <scope>NUCLEOTIDE SEQUENCE [LARGE SCALE GENOMIC DNA]</scope>
    <source>
        <strain evidence="1 2">Koide BX008</strain>
    </source>
</reference>
<sequence>MVLISTPPLPPHAVDIPGQMMEDFEGNNTSFEGGLRWPDCVREWLWFSHLLESQSLSAPEDKLINDQVKQRIHGGPMSLDSLFSIASQSEAISSRTR</sequence>
<proteinExistence type="predicted"/>
<dbReference type="InParanoid" id="A0A0C2WXP7"/>
<evidence type="ECO:0000313" key="2">
    <source>
        <dbReference type="Proteomes" id="UP000054549"/>
    </source>
</evidence>
<dbReference type="HOGENOM" id="CLU_2346225_0_0_1"/>
<protein>
    <submittedName>
        <fullName evidence="1">Uncharacterized protein</fullName>
    </submittedName>
</protein>
<dbReference type="AlphaFoldDB" id="A0A0C2WXP7"/>
<name>A0A0C2WXP7_AMAMK</name>
<keyword evidence="2" id="KW-1185">Reference proteome</keyword>